<dbReference type="InterPro" id="IPR013783">
    <property type="entry name" value="Ig-like_fold"/>
</dbReference>
<dbReference type="Gene3D" id="2.60.40.10">
    <property type="entry name" value="Immunoglobulins"/>
    <property type="match status" value="1"/>
</dbReference>
<organism evidence="12 13">
    <name type="scientific">Pelomonas lactea</name>
    <dbReference type="NCBI Taxonomy" id="3299030"/>
    <lineage>
        <taxon>Bacteria</taxon>
        <taxon>Pseudomonadati</taxon>
        <taxon>Pseudomonadota</taxon>
        <taxon>Betaproteobacteria</taxon>
        <taxon>Burkholderiales</taxon>
        <taxon>Sphaerotilaceae</taxon>
        <taxon>Roseateles</taxon>
    </lineage>
</organism>
<dbReference type="SUPFAM" id="SSF51445">
    <property type="entry name" value="(Trans)glycosidases"/>
    <property type="match status" value="1"/>
</dbReference>
<dbReference type="SUPFAM" id="SSF49785">
    <property type="entry name" value="Galactose-binding domain-like"/>
    <property type="match status" value="1"/>
</dbReference>
<dbReference type="RefSeq" id="WP_394513063.1">
    <property type="nucleotide sequence ID" value="NZ_JBIGHX010000008.1"/>
</dbReference>
<protein>
    <recommendedName>
        <fullName evidence="7">Beta-mannosidase B</fullName>
        <ecNumber evidence="3">3.2.1.25</ecNumber>
    </recommendedName>
    <alternativeName>
        <fullName evidence="8">Mannanase B</fullName>
    </alternativeName>
</protein>
<dbReference type="PANTHER" id="PTHR43730:SF1">
    <property type="entry name" value="BETA-MANNOSIDASE"/>
    <property type="match status" value="1"/>
</dbReference>
<evidence type="ECO:0000259" key="11">
    <source>
        <dbReference type="Pfam" id="PF22666"/>
    </source>
</evidence>
<dbReference type="Pfam" id="PF17786">
    <property type="entry name" value="Mannosidase_ig"/>
    <property type="match status" value="1"/>
</dbReference>
<feature type="domain" description="Mannosidase Ig/CBM-like" evidence="10">
    <location>
        <begin position="668"/>
        <end position="750"/>
    </location>
</feature>
<dbReference type="SUPFAM" id="SSF49303">
    <property type="entry name" value="beta-Galactosidase/glucuronidase domain"/>
    <property type="match status" value="2"/>
</dbReference>
<comment type="caution">
    <text evidence="12">The sequence shown here is derived from an EMBL/GenBank/DDBJ whole genome shotgun (WGS) entry which is preliminary data.</text>
</comment>
<dbReference type="Gene3D" id="2.60.120.260">
    <property type="entry name" value="Galactose-binding domain-like"/>
    <property type="match status" value="1"/>
</dbReference>
<dbReference type="InterPro" id="IPR036156">
    <property type="entry name" value="Beta-gal/glucu_dom_sf"/>
</dbReference>
<evidence type="ECO:0000256" key="2">
    <source>
        <dbReference type="ARBA" id="ARBA00004740"/>
    </source>
</evidence>
<evidence type="ECO:0000256" key="8">
    <source>
        <dbReference type="ARBA" id="ARBA00041614"/>
    </source>
</evidence>
<dbReference type="Pfam" id="PF00703">
    <property type="entry name" value="Glyco_hydro_2"/>
    <property type="match status" value="1"/>
</dbReference>
<evidence type="ECO:0000256" key="3">
    <source>
        <dbReference type="ARBA" id="ARBA00012754"/>
    </source>
</evidence>
<feature type="domain" description="Beta-mannosidase-like galactose-binding" evidence="11">
    <location>
        <begin position="28"/>
        <end position="184"/>
    </location>
</feature>
<keyword evidence="4" id="KW-0378">Hydrolase</keyword>
<gene>
    <name evidence="12" type="ORF">ACG04Q_19950</name>
</gene>
<evidence type="ECO:0000313" key="13">
    <source>
        <dbReference type="Proteomes" id="UP001606302"/>
    </source>
</evidence>
<evidence type="ECO:0000256" key="1">
    <source>
        <dbReference type="ARBA" id="ARBA00000829"/>
    </source>
</evidence>
<comment type="catalytic activity">
    <reaction evidence="1">
        <text>Hydrolysis of terminal, non-reducing beta-D-mannose residues in beta-D-mannosides.</text>
        <dbReference type="EC" id="3.2.1.25"/>
    </reaction>
</comment>
<dbReference type="Proteomes" id="UP001606302">
    <property type="component" value="Unassembled WGS sequence"/>
</dbReference>
<dbReference type="Gene3D" id="3.20.20.80">
    <property type="entry name" value="Glycosidases"/>
    <property type="match status" value="1"/>
</dbReference>
<dbReference type="Pfam" id="PF22666">
    <property type="entry name" value="Glyco_hydro_2_N2"/>
    <property type="match status" value="1"/>
</dbReference>
<dbReference type="InterPro" id="IPR041447">
    <property type="entry name" value="Mannosidase_ig"/>
</dbReference>
<name>A0ABW7GPH8_9BURK</name>
<dbReference type="EMBL" id="JBIGHX010000008">
    <property type="protein sequence ID" value="MFG6463859.1"/>
    <property type="molecule type" value="Genomic_DNA"/>
</dbReference>
<accession>A0ABW7GPH8</accession>
<evidence type="ECO:0000259" key="9">
    <source>
        <dbReference type="Pfam" id="PF00703"/>
    </source>
</evidence>
<dbReference type="EC" id="3.2.1.25" evidence="3"/>
<dbReference type="InterPro" id="IPR054593">
    <property type="entry name" value="Beta-mannosidase-like_N2"/>
</dbReference>
<evidence type="ECO:0000259" key="10">
    <source>
        <dbReference type="Pfam" id="PF17786"/>
    </source>
</evidence>
<evidence type="ECO:0000256" key="6">
    <source>
        <dbReference type="ARBA" id="ARBA00038429"/>
    </source>
</evidence>
<dbReference type="InterPro" id="IPR017853">
    <property type="entry name" value="GH"/>
</dbReference>
<evidence type="ECO:0000256" key="4">
    <source>
        <dbReference type="ARBA" id="ARBA00022801"/>
    </source>
</evidence>
<evidence type="ECO:0000256" key="7">
    <source>
        <dbReference type="ARBA" id="ARBA00041069"/>
    </source>
</evidence>
<sequence>MIDLHDGWQLAEAPTGLDGAALTALPAEAWLPAAVPGTAHGALLAAGRIPDPFYGRNELDVRWVAERRWAWRLAFDAGELAPREELVFDGLDTYCTVWLNGERLLQSDNMFVPQRVDVRSRLKPGRNELLLCFEPALAEARKVEAVHGKRALWNGDSARLHARKAQYHFGWDWGPELITCGPWRPVRRCSGAARIADLQSRSTVDVAGRTATLQVAAQIDGAGTRCAFELRDAQGRCVAAQDVPAGGAASATLAVADAELWWPRGLGAQPLYTLVARLLDDAGRVLAEDSRRIGLRQLRLVQEPVAGEAGLSFHFEVNGQALFAGGANWIPDDNLLERITPARYRERVAQAAAAHMNMLRVWGGGIYEHEAFYEACDELGILVWQDFMFACGIYPANDAFLASVRAEAEAAVKRLRHHACLALWCGNNEDYMIAESQGLAGPGVPAERFEARAIYEGLLPEVCAALDPDRAYWPGSPFTPSDTPGAEAKSSDATVGDRHSWEVWHQQMLPYQQYGDVQARFVSEFGMQSHPSLALFEQVLPEEERFPESRTVQWHNKAGSAAGPDGHRRLAVYLADNLRVGATLADHVYATQFVQAEAMRVAYQDFRRRWQRPGARAVSGALVWQLNDCWPVTSWALIDSAGTVKPAWHAVRRALAPLAVAVRLEAGQARLAAMNGSLQPLETMLQLRVFAMDGRQLVAASVAQPVPAGCSVEVTQALPAFDEPVVAELCALDAHGQELARDCAWTEPFKFYRLGGARIEVAVDGQALLLRSDRPVKGLWLAGNGLRPADNFIDLVPGATRRIGCEIALPAFIEVVAVDHAARRIDLVDRGGALRVE</sequence>
<evidence type="ECO:0000256" key="5">
    <source>
        <dbReference type="ARBA" id="ARBA00023295"/>
    </source>
</evidence>
<dbReference type="InterPro" id="IPR006102">
    <property type="entry name" value="Ig-like_GH2"/>
</dbReference>
<proteinExistence type="inferred from homology"/>
<comment type="similarity">
    <text evidence="6">Belongs to the glycosyl hydrolase 2 family. Beta-mannosidase B subfamily.</text>
</comment>
<dbReference type="InterPro" id="IPR008979">
    <property type="entry name" value="Galactose-bd-like_sf"/>
</dbReference>
<keyword evidence="5" id="KW-0326">Glycosidase</keyword>
<reference evidence="12 13" key="1">
    <citation type="submission" date="2024-08" db="EMBL/GenBank/DDBJ databases">
        <authorList>
            <person name="Lu H."/>
        </authorList>
    </citation>
    <scope>NUCLEOTIDE SEQUENCE [LARGE SCALE GENOMIC DNA]</scope>
    <source>
        <strain evidence="12 13">DXS20W</strain>
    </source>
</reference>
<comment type="pathway">
    <text evidence="2">Glycan metabolism; N-glycan degradation.</text>
</comment>
<evidence type="ECO:0000313" key="12">
    <source>
        <dbReference type="EMBL" id="MFG6463859.1"/>
    </source>
</evidence>
<dbReference type="InterPro" id="IPR050887">
    <property type="entry name" value="Beta-mannosidase_GH2"/>
</dbReference>
<dbReference type="PANTHER" id="PTHR43730">
    <property type="entry name" value="BETA-MANNOSIDASE"/>
    <property type="match status" value="1"/>
</dbReference>
<feature type="domain" description="Glycoside hydrolase family 2 immunoglobulin-like beta-sandwich" evidence="9">
    <location>
        <begin position="194"/>
        <end position="296"/>
    </location>
</feature>
<keyword evidence="13" id="KW-1185">Reference proteome</keyword>